<evidence type="ECO:0000313" key="1">
    <source>
        <dbReference type="EMBL" id="RBL90448.1"/>
    </source>
</evidence>
<protein>
    <submittedName>
        <fullName evidence="1">Uncharacterized protein</fullName>
    </submittedName>
</protein>
<gene>
    <name evidence="1" type="ORF">DF182_28730</name>
</gene>
<evidence type="ECO:0000313" key="2">
    <source>
        <dbReference type="Proteomes" id="UP000253410"/>
    </source>
</evidence>
<name>A0A365XWI6_9BACT</name>
<dbReference type="Proteomes" id="UP000253410">
    <property type="component" value="Unassembled WGS sequence"/>
</dbReference>
<dbReference type="EMBL" id="QFFJ01000002">
    <property type="protein sequence ID" value="RBL90448.1"/>
    <property type="molecule type" value="Genomic_DNA"/>
</dbReference>
<dbReference type="AlphaFoldDB" id="A0A365XWI6"/>
<organism evidence="1 2">
    <name type="scientific">Chitinophaga flava</name>
    <dbReference type="NCBI Taxonomy" id="2259036"/>
    <lineage>
        <taxon>Bacteria</taxon>
        <taxon>Pseudomonadati</taxon>
        <taxon>Bacteroidota</taxon>
        <taxon>Chitinophagia</taxon>
        <taxon>Chitinophagales</taxon>
        <taxon>Chitinophagaceae</taxon>
        <taxon>Chitinophaga</taxon>
    </lineage>
</organism>
<sequence>MGHRKTFIADLVDAQSITIPIDHVNHTNDLLHNQIIYTRALPKSTNMQQYYPLSFFEKLIHVDLQQMSLKQKQPDKNFFSQAVIDIVNEKNNILERTGKYLYDLRKKKQVGWFIQHSQQHLVILMDKVAANLSVENLLDASTSRRKNTWSDLYKITYTNLAEILAFLEQKFERYLDINCKIPASYLLKAQVKFQQDVEPLKEGFNASGIDEQLQKIVFMPFLELSRTCHTTAQITYLQLHYLTEMNKRLFELLDASEEKQELCEKLHDLLLFINFNSVHYFEYWVKMVTVELMDFPTIREKLDRLMFLQKKASQATSRPAIVFNTLRPPLQGKMQSWLAEEIAYYKEIGASPMSIHLPDEFNRWKDFKIQTVFSVPQLGHILKLLLDSGLYLNKNRSEVLDFFSYFFTSVKQDNVSPGSLRSNFYKDDAAVSKAVRDILLDLVNRSHRGMNVAACFLLDYFLQQF</sequence>
<keyword evidence="2" id="KW-1185">Reference proteome</keyword>
<reference evidence="1 2" key="1">
    <citation type="submission" date="2018-05" db="EMBL/GenBank/DDBJ databases">
        <title>Chitinophaga sp. K3CV102501T nov., isolated from isolated from a monsoon evergreen broad-leaved forest soil.</title>
        <authorList>
            <person name="Lv Y."/>
        </authorList>
    </citation>
    <scope>NUCLEOTIDE SEQUENCE [LARGE SCALE GENOMIC DNA]</scope>
    <source>
        <strain evidence="1 2">GDMCC 1.1325</strain>
    </source>
</reference>
<comment type="caution">
    <text evidence="1">The sequence shown here is derived from an EMBL/GenBank/DDBJ whole genome shotgun (WGS) entry which is preliminary data.</text>
</comment>
<proteinExistence type="predicted"/>
<accession>A0A365XWI6</accession>